<dbReference type="AlphaFoldDB" id="A0A5C5XM21"/>
<organism evidence="1 2">
    <name type="scientific">Rubinisphaera italica</name>
    <dbReference type="NCBI Taxonomy" id="2527969"/>
    <lineage>
        <taxon>Bacteria</taxon>
        <taxon>Pseudomonadati</taxon>
        <taxon>Planctomycetota</taxon>
        <taxon>Planctomycetia</taxon>
        <taxon>Planctomycetales</taxon>
        <taxon>Planctomycetaceae</taxon>
        <taxon>Rubinisphaera</taxon>
    </lineage>
</organism>
<gene>
    <name evidence="1" type="ORF">Pan54_39180</name>
</gene>
<protein>
    <submittedName>
        <fullName evidence="1">Uncharacterized protein</fullName>
    </submittedName>
</protein>
<evidence type="ECO:0000313" key="2">
    <source>
        <dbReference type="Proteomes" id="UP000316095"/>
    </source>
</evidence>
<keyword evidence="2" id="KW-1185">Reference proteome</keyword>
<proteinExistence type="predicted"/>
<evidence type="ECO:0000313" key="1">
    <source>
        <dbReference type="EMBL" id="TWT63165.1"/>
    </source>
</evidence>
<name>A0A5C5XM21_9PLAN</name>
<reference evidence="1 2" key="1">
    <citation type="submission" date="2019-02" db="EMBL/GenBank/DDBJ databases">
        <title>Deep-cultivation of Planctomycetes and their phenomic and genomic characterization uncovers novel biology.</title>
        <authorList>
            <person name="Wiegand S."/>
            <person name="Jogler M."/>
            <person name="Boedeker C."/>
            <person name="Pinto D."/>
            <person name="Vollmers J."/>
            <person name="Rivas-Marin E."/>
            <person name="Kohn T."/>
            <person name="Peeters S.H."/>
            <person name="Heuer A."/>
            <person name="Rast P."/>
            <person name="Oberbeckmann S."/>
            <person name="Bunk B."/>
            <person name="Jeske O."/>
            <person name="Meyerdierks A."/>
            <person name="Storesund J.E."/>
            <person name="Kallscheuer N."/>
            <person name="Luecker S."/>
            <person name="Lage O.M."/>
            <person name="Pohl T."/>
            <person name="Merkel B.J."/>
            <person name="Hornburger P."/>
            <person name="Mueller R.-W."/>
            <person name="Bruemmer F."/>
            <person name="Labrenz M."/>
            <person name="Spormann A.M."/>
            <person name="Op Den Camp H."/>
            <person name="Overmann J."/>
            <person name="Amann R."/>
            <person name="Jetten M.S.M."/>
            <person name="Mascher T."/>
            <person name="Medema M.H."/>
            <person name="Devos D.P."/>
            <person name="Kaster A.-K."/>
            <person name="Ovreas L."/>
            <person name="Rohde M."/>
            <person name="Galperin M.Y."/>
            <person name="Jogler C."/>
        </authorList>
    </citation>
    <scope>NUCLEOTIDE SEQUENCE [LARGE SCALE GENOMIC DNA]</scope>
    <source>
        <strain evidence="1 2">Pan54</strain>
    </source>
</reference>
<dbReference type="OrthoDB" id="32195at2"/>
<comment type="caution">
    <text evidence="1">The sequence shown here is derived from an EMBL/GenBank/DDBJ whole genome shotgun (WGS) entry which is preliminary data.</text>
</comment>
<accession>A0A5C5XM21</accession>
<dbReference type="Proteomes" id="UP000316095">
    <property type="component" value="Unassembled WGS sequence"/>
</dbReference>
<sequence>MKVQIESTEETVNIDGVECRVWNGVTEKGVEILVFVHRVGLPLFADDSELFELEEKTLPKSVVEVKS</sequence>
<dbReference type="EMBL" id="SJPG01000001">
    <property type="protein sequence ID" value="TWT63165.1"/>
    <property type="molecule type" value="Genomic_DNA"/>
</dbReference>
<dbReference type="RefSeq" id="WP_146504943.1">
    <property type="nucleotide sequence ID" value="NZ_SJPG01000001.1"/>
</dbReference>